<evidence type="ECO:0000313" key="4">
    <source>
        <dbReference type="Proteomes" id="UP000185491"/>
    </source>
</evidence>
<reference evidence="3 4" key="1">
    <citation type="submission" date="2014-08" db="EMBL/GenBank/DDBJ databases">
        <title>Complete genome sequence of Corynebacterium phocae M408/89/1(T)(=DSM 44612(T)), isolated from the common seal (Phoca vitulina).</title>
        <authorList>
            <person name="Ruckert C."/>
            <person name="Albersmeier A."/>
            <person name="Winkler A."/>
            <person name="Kalinowski J."/>
        </authorList>
    </citation>
    <scope>NUCLEOTIDE SEQUENCE [LARGE SCALE GENOMIC DNA]</scope>
    <source>
        <strain evidence="3 4">M408/89/1</strain>
    </source>
</reference>
<organism evidence="3 4">
    <name type="scientific">Corynebacterium phocae</name>
    <dbReference type="NCBI Taxonomy" id="161895"/>
    <lineage>
        <taxon>Bacteria</taxon>
        <taxon>Bacillati</taxon>
        <taxon>Actinomycetota</taxon>
        <taxon>Actinomycetes</taxon>
        <taxon>Mycobacteriales</taxon>
        <taxon>Corynebacteriaceae</taxon>
        <taxon>Corynebacterium</taxon>
    </lineage>
</organism>
<dbReference type="RefSeq" id="WP_075732816.1">
    <property type="nucleotide sequence ID" value="NZ_CP009249.1"/>
</dbReference>
<dbReference type="PROSITE" id="PS51257">
    <property type="entry name" value="PROKAR_LIPOPROTEIN"/>
    <property type="match status" value="1"/>
</dbReference>
<dbReference type="AlphaFoldDB" id="A0A1L7D1E8"/>
<evidence type="ECO:0008006" key="5">
    <source>
        <dbReference type="Google" id="ProtNLM"/>
    </source>
</evidence>
<feature type="region of interest" description="Disordered" evidence="1">
    <location>
        <begin position="174"/>
        <end position="214"/>
    </location>
</feature>
<keyword evidence="2" id="KW-0732">Signal</keyword>
<protein>
    <recommendedName>
        <fullName evidence="5">Lipoprotein LpqE</fullName>
    </recommendedName>
</protein>
<dbReference type="KEGG" id="cpho:CPHO_02155"/>
<keyword evidence="4" id="KW-1185">Reference proteome</keyword>
<name>A0A1L7D1E8_9CORY</name>
<sequence>MKSLKFAARRGAIISVAAVSALALASCSAGQNTQTSDKVIAIDGANATLEDGNIAVQDVNIQLEPDTGEASLKFSAINKGYTGDPVTLKSIDVDGQTVSLKTLEALQPIGRNSSIIGNSKANLDAIPLSDADNIQYVATFLENDDYGYAGSRPVTFNFSVGSVTVDAPISASPLEAGAYNRDPKSVSGYTTESPDADAHGHAHADSHGKDSHGH</sequence>
<evidence type="ECO:0000256" key="1">
    <source>
        <dbReference type="SAM" id="MobiDB-lite"/>
    </source>
</evidence>
<feature type="compositionally biased region" description="Basic and acidic residues" evidence="1">
    <location>
        <begin position="196"/>
        <end position="214"/>
    </location>
</feature>
<feature type="signal peptide" evidence="2">
    <location>
        <begin position="1"/>
        <end position="25"/>
    </location>
</feature>
<evidence type="ECO:0000256" key="2">
    <source>
        <dbReference type="SAM" id="SignalP"/>
    </source>
</evidence>
<feature type="chain" id="PRO_5039113623" description="Lipoprotein LpqE" evidence="2">
    <location>
        <begin position="26"/>
        <end position="214"/>
    </location>
</feature>
<accession>A0A1L7D1E8</accession>
<dbReference type="STRING" id="161895.CPHO_02155"/>
<proteinExistence type="predicted"/>
<dbReference type="EMBL" id="CP009249">
    <property type="protein sequence ID" value="APT91907.1"/>
    <property type="molecule type" value="Genomic_DNA"/>
</dbReference>
<dbReference type="Proteomes" id="UP000185491">
    <property type="component" value="Chromosome"/>
</dbReference>
<evidence type="ECO:0000313" key="3">
    <source>
        <dbReference type="EMBL" id="APT91907.1"/>
    </source>
</evidence>
<dbReference type="OrthoDB" id="4420872at2"/>
<gene>
    <name evidence="3" type="ORF">CPHO_02155</name>
</gene>